<comment type="similarity">
    <text evidence="2">Belongs to the FAD-binding monooxygenase family.</text>
</comment>
<dbReference type="Proteomes" id="UP000326877">
    <property type="component" value="Unassembled WGS sequence"/>
</dbReference>
<name>A0A5N7BV18_PETAA</name>
<evidence type="ECO:0000313" key="5">
    <source>
        <dbReference type="EMBL" id="KAE8385503.1"/>
    </source>
</evidence>
<dbReference type="InterPro" id="IPR051209">
    <property type="entry name" value="FAD-bind_Monooxygenase_sf"/>
</dbReference>
<evidence type="ECO:0000256" key="1">
    <source>
        <dbReference type="ARBA" id="ARBA00001974"/>
    </source>
</evidence>
<dbReference type="SUPFAM" id="SSF51905">
    <property type="entry name" value="FAD/NAD(P)-binding domain"/>
    <property type="match status" value="2"/>
</dbReference>
<dbReference type="PANTHER" id="PTHR42877">
    <property type="entry name" value="L-ORNITHINE N(5)-MONOOXYGENASE-RELATED"/>
    <property type="match status" value="1"/>
</dbReference>
<dbReference type="PANTHER" id="PTHR42877:SF12">
    <property type="entry name" value="MONOOXYGENASE"/>
    <property type="match status" value="1"/>
</dbReference>
<dbReference type="InterPro" id="IPR036188">
    <property type="entry name" value="FAD/NAD-bd_sf"/>
</dbReference>
<sequence length="586" mass="65762">MTRGLSGGFPSYPIYEPQRRLRVLVIGAGASGLLLAYKLQRHFDQLDLLVFEKNPAVAGTWFENTYPGCACDVPSHCYTWSFEPNPRWSATYAGSQEIRQYFTHFCDRHGLSKYIRLQHEVTRAEWQADKSQWAVDVRDLQRGEDAQHTADIVVDATGILNRPRWPAIEGLSSFKGAVVHTAVWDHSVRLKDKTVAVIGNGSSGIQVLPAILPSVHKIVHFIRQPAWISPPVEDGYRQYSQSEIDRFVSDPAALLAERRRIEQRMNSAFPMFIHGSDHQKYFQHGVRTAMEQQLVGHEQLQDTLIPNFPFGCRRPTPGPGYLQALTDPKVQVISGAVISQVTEDSMILDDGRSYEVDAIVCATGFNTSYVPRFPVVGQKGQKLWEDGEVSGYLGLAVPGFPNYFNILGPNCPVGNGPVLIVIEQQVSYIIQMLAKLQKENRRACEVSEEATRTFNAWKDSFMQHTVWTSGCRSWYHGGGRSDRVVALWPGSTLHYLEATQQPRYEDWIWTADADSNPWAFLGNGSSSAEARPGGDLSWYLRTEDDEPVDPCLTQKRSDDEVNCSKKNKLKSANSCHVEQGSTEILV</sequence>
<evidence type="ECO:0000256" key="3">
    <source>
        <dbReference type="ARBA" id="ARBA00022630"/>
    </source>
</evidence>
<keyword evidence="4" id="KW-0274">FAD</keyword>
<evidence type="ECO:0000256" key="2">
    <source>
        <dbReference type="ARBA" id="ARBA00010139"/>
    </source>
</evidence>
<protein>
    <submittedName>
        <fullName evidence="5">Uncharacterized protein</fullName>
    </submittedName>
</protein>
<evidence type="ECO:0000256" key="4">
    <source>
        <dbReference type="ARBA" id="ARBA00022827"/>
    </source>
</evidence>
<keyword evidence="3" id="KW-0285">Flavoprotein</keyword>
<proteinExistence type="inferred from homology"/>
<accession>A0A5N7BV18</accession>
<dbReference type="AlphaFoldDB" id="A0A5N7BV18"/>
<dbReference type="GO" id="GO:0016491">
    <property type="term" value="F:oxidoreductase activity"/>
    <property type="evidence" value="ECO:0007669"/>
    <property type="project" value="UniProtKB-KW"/>
</dbReference>
<dbReference type="Pfam" id="PF13450">
    <property type="entry name" value="NAD_binding_8"/>
    <property type="match status" value="1"/>
</dbReference>
<dbReference type="OrthoDB" id="74360at2759"/>
<gene>
    <name evidence="5" type="ORF">BDV23DRAFT_188177</name>
</gene>
<reference evidence="5" key="1">
    <citation type="submission" date="2019-04" db="EMBL/GenBank/DDBJ databases">
        <title>Friends and foes A comparative genomics studyof 23 Aspergillus species from section Flavi.</title>
        <authorList>
            <consortium name="DOE Joint Genome Institute"/>
            <person name="Kjaerbolling I."/>
            <person name="Vesth T."/>
            <person name="Frisvad J.C."/>
            <person name="Nybo J.L."/>
            <person name="Theobald S."/>
            <person name="Kildgaard S."/>
            <person name="Isbrandt T."/>
            <person name="Kuo A."/>
            <person name="Sato A."/>
            <person name="Lyhne E.K."/>
            <person name="Kogle M.E."/>
            <person name="Wiebenga A."/>
            <person name="Kun R.S."/>
            <person name="Lubbers R.J."/>
            <person name="Makela M.R."/>
            <person name="Barry K."/>
            <person name="Chovatia M."/>
            <person name="Clum A."/>
            <person name="Daum C."/>
            <person name="Haridas S."/>
            <person name="He G."/>
            <person name="LaButti K."/>
            <person name="Lipzen A."/>
            <person name="Mondo S."/>
            <person name="Riley R."/>
            <person name="Salamov A."/>
            <person name="Simmons B.A."/>
            <person name="Magnuson J.K."/>
            <person name="Henrissat B."/>
            <person name="Mortensen U.H."/>
            <person name="Larsen T.O."/>
            <person name="Devries R.P."/>
            <person name="Grigoriev I.V."/>
            <person name="Machida M."/>
            <person name="Baker S.E."/>
            <person name="Andersen M.R."/>
        </authorList>
    </citation>
    <scope>NUCLEOTIDE SEQUENCE [LARGE SCALE GENOMIC DNA]</scope>
    <source>
        <strain evidence="5">IBT 14317</strain>
    </source>
</reference>
<dbReference type="Gene3D" id="3.50.50.60">
    <property type="entry name" value="FAD/NAD(P)-binding domain"/>
    <property type="match status" value="2"/>
</dbReference>
<comment type="cofactor">
    <cofactor evidence="1">
        <name>FAD</name>
        <dbReference type="ChEBI" id="CHEBI:57692"/>
    </cofactor>
</comment>
<dbReference type="EMBL" id="ML735333">
    <property type="protein sequence ID" value="KAE8385503.1"/>
    <property type="molecule type" value="Genomic_DNA"/>
</dbReference>
<organism evidence="5">
    <name type="scientific">Petromyces alliaceus</name>
    <name type="common">Aspergillus alliaceus</name>
    <dbReference type="NCBI Taxonomy" id="209559"/>
    <lineage>
        <taxon>Eukaryota</taxon>
        <taxon>Fungi</taxon>
        <taxon>Dikarya</taxon>
        <taxon>Ascomycota</taxon>
        <taxon>Pezizomycotina</taxon>
        <taxon>Eurotiomycetes</taxon>
        <taxon>Eurotiomycetidae</taxon>
        <taxon>Eurotiales</taxon>
        <taxon>Aspergillaceae</taxon>
        <taxon>Aspergillus</taxon>
        <taxon>Aspergillus subgen. Circumdati</taxon>
    </lineage>
</organism>